<keyword evidence="2" id="KW-0812">Transmembrane</keyword>
<comment type="subcellular location">
    <subcellularLocation>
        <location evidence="1">Membrane</location>
        <topology evidence="1">Single-pass type II membrane protein</topology>
    </subcellularLocation>
</comment>
<dbReference type="EMBL" id="LXWW01000210">
    <property type="protein sequence ID" value="OAO14811.1"/>
    <property type="molecule type" value="Genomic_DNA"/>
</dbReference>
<dbReference type="GO" id="GO:0016020">
    <property type="term" value="C:membrane"/>
    <property type="evidence" value="ECO:0007669"/>
    <property type="project" value="UniProtKB-SubCell"/>
</dbReference>
<protein>
    <submittedName>
        <fullName evidence="8">Glycosyltransferase-like protein LARGE2</fullName>
    </submittedName>
</protein>
<organism evidence="8 9">
    <name type="scientific">Blastocystis sp. subtype 1 (strain ATCC 50177 / NandII)</name>
    <dbReference type="NCBI Taxonomy" id="478820"/>
    <lineage>
        <taxon>Eukaryota</taxon>
        <taxon>Sar</taxon>
        <taxon>Stramenopiles</taxon>
        <taxon>Bigyra</taxon>
        <taxon>Opalozoa</taxon>
        <taxon>Opalinata</taxon>
        <taxon>Blastocystidae</taxon>
        <taxon>Blastocystis</taxon>
    </lineage>
</organism>
<feature type="region of interest" description="Disordered" evidence="7">
    <location>
        <begin position="225"/>
        <end position="245"/>
    </location>
</feature>
<dbReference type="Pfam" id="PF13896">
    <property type="entry name" value="Glyco_transf_49"/>
    <property type="match status" value="1"/>
</dbReference>
<dbReference type="GO" id="GO:0035269">
    <property type="term" value="P:protein O-linked glycosylation via mannose"/>
    <property type="evidence" value="ECO:0007669"/>
    <property type="project" value="TreeGrafter"/>
</dbReference>
<comment type="caution">
    <text evidence="8">The sequence shown here is derived from an EMBL/GenBank/DDBJ whole genome shotgun (WGS) entry which is preliminary data.</text>
</comment>
<gene>
    <name evidence="8" type="ORF">AV274_3515</name>
</gene>
<reference evidence="8 9" key="1">
    <citation type="submission" date="2016-05" db="EMBL/GenBank/DDBJ databases">
        <title>Nuclear genome of Blastocystis sp. subtype 1 NandII.</title>
        <authorList>
            <person name="Gentekaki E."/>
            <person name="Curtis B."/>
            <person name="Stairs C."/>
            <person name="Eme L."/>
            <person name="Herman E."/>
            <person name="Klimes V."/>
            <person name="Arias M.C."/>
            <person name="Elias M."/>
            <person name="Hilliou F."/>
            <person name="Klute M."/>
            <person name="Malik S.-B."/>
            <person name="Pightling A."/>
            <person name="Rachubinski R."/>
            <person name="Salas D."/>
            <person name="Schlacht A."/>
            <person name="Suga H."/>
            <person name="Archibald J."/>
            <person name="Ball S.G."/>
            <person name="Clark G."/>
            <person name="Dacks J."/>
            <person name="Van Der Giezen M."/>
            <person name="Tsaousis A."/>
            <person name="Roger A."/>
        </authorList>
    </citation>
    <scope>NUCLEOTIDE SEQUENCE [LARGE SCALE GENOMIC DNA]</scope>
    <source>
        <strain evidence="9">ATCC 50177 / NandII</strain>
    </source>
</reference>
<evidence type="ECO:0000256" key="6">
    <source>
        <dbReference type="ARBA" id="ARBA00023180"/>
    </source>
</evidence>
<sequence>MTRRGRAFLFTAVGIAFWFMQVCCGAFTRSVSFGYHRLLLHSKTQFLPSVVLVKDAFLSEPTAFFPSEVVQSNETTEMVPTEVPISTLLTNPRVLLLTALSNLKSTSQPEPPPTQPPEKKTKSPVVKYTKISLRVNKEQDPNALSIQSITGVENQPNLSYVTSFVNLGMTIVAKSLSSDEKEIFRESYRRYFEFKKKSLALTRDWRIYHSRLAIYEKKTKQGVKVVKPLPPKPTPPVSREEDPAFSHMDPAPTPATHHAFQPSAWRPGEDVVVRRFVGNAEVAFDPTQDVYPSLGAPLSFSLIAVGSFSRIFFISHLQRRWQGDLSIVLYGTDVEESRILDYLSQRNYERRVSIVLYLVRNGTAEASVFPINTLRNIGIRATRTTHYAVVDFDIWPADTLFGAVKALDPEVLNHERVAIIIPVFFYDLGMVLPQCRSFSSCIRLGEELFPKDRAQLLACVRSRLCSMGKTNILTHNYIQPKWFLWNKGPLSKLRCVVNYAQEPYVILKRSPATPVFDERFVNYGYNKIQLIEHLRHKGYSFLVLMSSYAMDMPHRMSSMRSSFSKHEHEKDSMSGLYVEFRKELQQKYGGQSSLALCTKQTYAHLYLEVDSLD</sequence>
<feature type="region of interest" description="Disordered" evidence="7">
    <location>
        <begin position="104"/>
        <end position="124"/>
    </location>
</feature>
<evidence type="ECO:0000256" key="2">
    <source>
        <dbReference type="ARBA" id="ARBA00022692"/>
    </source>
</evidence>
<dbReference type="AlphaFoldDB" id="A0A196SER3"/>
<evidence type="ECO:0000256" key="3">
    <source>
        <dbReference type="ARBA" id="ARBA00022968"/>
    </source>
</evidence>
<accession>A0A196SER3</accession>
<evidence type="ECO:0000313" key="9">
    <source>
        <dbReference type="Proteomes" id="UP000078348"/>
    </source>
</evidence>
<name>A0A196SER3_BLAHN</name>
<evidence type="ECO:0000256" key="1">
    <source>
        <dbReference type="ARBA" id="ARBA00004606"/>
    </source>
</evidence>
<keyword evidence="5" id="KW-0472">Membrane</keyword>
<proteinExistence type="predicted"/>
<evidence type="ECO:0000256" key="7">
    <source>
        <dbReference type="SAM" id="MobiDB-lite"/>
    </source>
</evidence>
<dbReference type="PANTHER" id="PTHR12270:SF52">
    <property type="entry name" value="GLYCOSYLTRANSFERASE-LIKE PROTEIN GNT13-RELATED"/>
    <property type="match status" value="1"/>
</dbReference>
<keyword evidence="4" id="KW-1133">Transmembrane helix</keyword>
<dbReference type="PANTHER" id="PTHR12270">
    <property type="entry name" value="GLYCOSYLTRANSFERASE-RELATED"/>
    <property type="match status" value="1"/>
</dbReference>
<dbReference type="GO" id="GO:0042285">
    <property type="term" value="F:xylosyltransferase activity"/>
    <property type="evidence" value="ECO:0007669"/>
    <property type="project" value="TreeGrafter"/>
</dbReference>
<dbReference type="Proteomes" id="UP000078348">
    <property type="component" value="Unassembled WGS sequence"/>
</dbReference>
<evidence type="ECO:0000256" key="4">
    <source>
        <dbReference type="ARBA" id="ARBA00022989"/>
    </source>
</evidence>
<keyword evidence="8" id="KW-0808">Transferase</keyword>
<dbReference type="GO" id="GO:0015020">
    <property type="term" value="F:glucuronosyltransferase activity"/>
    <property type="evidence" value="ECO:0007669"/>
    <property type="project" value="TreeGrafter"/>
</dbReference>
<keyword evidence="9" id="KW-1185">Reference proteome</keyword>
<keyword evidence="6" id="KW-0325">Glycoprotein</keyword>
<evidence type="ECO:0000256" key="5">
    <source>
        <dbReference type="ARBA" id="ARBA00023136"/>
    </source>
</evidence>
<dbReference type="OrthoDB" id="411524at2759"/>
<keyword evidence="3" id="KW-0735">Signal-anchor</keyword>
<dbReference type="InterPro" id="IPR051292">
    <property type="entry name" value="Xyl/GlcA_transferase"/>
</dbReference>
<evidence type="ECO:0000313" key="8">
    <source>
        <dbReference type="EMBL" id="OAO14811.1"/>
    </source>
</evidence>